<organism evidence="7 8">
    <name type="scientific">Pythium oligandrum</name>
    <name type="common">Mycoparasitic fungus</name>
    <dbReference type="NCBI Taxonomy" id="41045"/>
    <lineage>
        <taxon>Eukaryota</taxon>
        <taxon>Sar</taxon>
        <taxon>Stramenopiles</taxon>
        <taxon>Oomycota</taxon>
        <taxon>Peronosporomycetes</taxon>
        <taxon>Pythiales</taxon>
        <taxon>Pythiaceae</taxon>
        <taxon>Pythium</taxon>
    </lineage>
</organism>
<feature type="domain" description="RING-type" evidence="6">
    <location>
        <begin position="40"/>
        <end position="98"/>
    </location>
</feature>
<dbReference type="PROSITE" id="PS50089">
    <property type="entry name" value="ZF_RING_2"/>
    <property type="match status" value="1"/>
</dbReference>
<accession>A0A8K1FEQ9</accession>
<dbReference type="Gene3D" id="3.30.40.10">
    <property type="entry name" value="Zinc/RING finger domain, C3HC4 (zinc finger)"/>
    <property type="match status" value="1"/>
</dbReference>
<evidence type="ECO:0000256" key="1">
    <source>
        <dbReference type="ARBA" id="ARBA00022723"/>
    </source>
</evidence>
<keyword evidence="8" id="KW-1185">Reference proteome</keyword>
<dbReference type="Pfam" id="PF13445">
    <property type="entry name" value="zf-RING_UBOX"/>
    <property type="match status" value="1"/>
</dbReference>
<evidence type="ECO:0000256" key="4">
    <source>
        <dbReference type="PROSITE-ProRule" id="PRU00175"/>
    </source>
</evidence>
<evidence type="ECO:0000256" key="3">
    <source>
        <dbReference type="ARBA" id="ARBA00022833"/>
    </source>
</evidence>
<sequence length="256" mass="28743">MPTKFKAPLRRRRSTSMLLATTEGHKHKDNTLVDRRALLCPICFDLLSFPVTLPCGHNYDRGCLLTAWDHEETVNVDSDDPSDDAEAKPATHSCPLCRQTVGMEAFDDLQVNLLLKQLIATQYPIEIEAVASREKSCVLSSAEMTDATASTVVTAHQPPSERLRHAWRTASSFFYVWLASVTEPPGFLLACLLLLSLLAIMLTPQQMLSSTTALPTLFASMDYFLNGFVLLIREISSRFDQLDDLWPWFQAFSFIL</sequence>
<dbReference type="OrthoDB" id="6105938at2759"/>
<keyword evidence="5" id="KW-1133">Transmembrane helix</keyword>
<evidence type="ECO:0000313" key="7">
    <source>
        <dbReference type="EMBL" id="TMW60810.1"/>
    </source>
</evidence>
<dbReference type="PANTHER" id="PTHR24103">
    <property type="entry name" value="E3 UBIQUITIN-PROTEIN LIGASE TRIM"/>
    <property type="match status" value="1"/>
</dbReference>
<gene>
    <name evidence="7" type="ORF">Poli38472_000852</name>
</gene>
<feature type="transmembrane region" description="Helical" evidence="5">
    <location>
        <begin position="174"/>
        <end position="201"/>
    </location>
</feature>
<keyword evidence="5" id="KW-0812">Transmembrane</keyword>
<dbReference type="GO" id="GO:0008270">
    <property type="term" value="F:zinc ion binding"/>
    <property type="evidence" value="ECO:0007669"/>
    <property type="project" value="UniProtKB-KW"/>
</dbReference>
<comment type="caution">
    <text evidence="7">The sequence shown here is derived from an EMBL/GenBank/DDBJ whole genome shotgun (WGS) entry which is preliminary data.</text>
</comment>
<dbReference type="AlphaFoldDB" id="A0A8K1FEQ9"/>
<dbReference type="SMART" id="SM00184">
    <property type="entry name" value="RING"/>
    <property type="match status" value="1"/>
</dbReference>
<keyword evidence="3" id="KW-0862">Zinc</keyword>
<dbReference type="SUPFAM" id="SSF57850">
    <property type="entry name" value="RING/U-box"/>
    <property type="match status" value="1"/>
</dbReference>
<name>A0A8K1FEQ9_PYTOL</name>
<dbReference type="EMBL" id="SPLM01000108">
    <property type="protein sequence ID" value="TMW60810.1"/>
    <property type="molecule type" value="Genomic_DNA"/>
</dbReference>
<keyword evidence="5" id="KW-0472">Membrane</keyword>
<evidence type="ECO:0000256" key="5">
    <source>
        <dbReference type="SAM" id="Phobius"/>
    </source>
</evidence>
<evidence type="ECO:0000313" key="8">
    <source>
        <dbReference type="Proteomes" id="UP000794436"/>
    </source>
</evidence>
<dbReference type="InterPro" id="IPR050143">
    <property type="entry name" value="TRIM/RBCC"/>
</dbReference>
<keyword evidence="2 4" id="KW-0863">Zinc-finger</keyword>
<dbReference type="InterPro" id="IPR001841">
    <property type="entry name" value="Znf_RING"/>
</dbReference>
<proteinExistence type="predicted"/>
<protein>
    <recommendedName>
        <fullName evidence="6">RING-type domain-containing protein</fullName>
    </recommendedName>
</protein>
<reference evidence="7" key="1">
    <citation type="submission" date="2019-03" db="EMBL/GenBank/DDBJ databases">
        <title>Long read genome sequence of the mycoparasitic Pythium oligandrum ATCC 38472 isolated from sugarbeet rhizosphere.</title>
        <authorList>
            <person name="Gaulin E."/>
        </authorList>
    </citation>
    <scope>NUCLEOTIDE SEQUENCE</scope>
    <source>
        <strain evidence="7">ATCC 38472_TT</strain>
    </source>
</reference>
<dbReference type="InterPro" id="IPR013083">
    <property type="entry name" value="Znf_RING/FYVE/PHD"/>
</dbReference>
<evidence type="ECO:0000259" key="6">
    <source>
        <dbReference type="PROSITE" id="PS50089"/>
    </source>
</evidence>
<keyword evidence="1" id="KW-0479">Metal-binding</keyword>
<feature type="transmembrane region" description="Helical" evidence="5">
    <location>
        <begin position="213"/>
        <end position="232"/>
    </location>
</feature>
<dbReference type="InterPro" id="IPR027370">
    <property type="entry name" value="Znf-RING_euk"/>
</dbReference>
<dbReference type="Proteomes" id="UP000794436">
    <property type="component" value="Unassembled WGS sequence"/>
</dbReference>
<evidence type="ECO:0000256" key="2">
    <source>
        <dbReference type="ARBA" id="ARBA00022771"/>
    </source>
</evidence>